<evidence type="ECO:0000313" key="2">
    <source>
        <dbReference type="EMBL" id="KAF2429461.1"/>
    </source>
</evidence>
<protein>
    <submittedName>
        <fullName evidence="2">Uncharacterized protein</fullName>
    </submittedName>
</protein>
<feature type="region of interest" description="Disordered" evidence="1">
    <location>
        <begin position="301"/>
        <end position="354"/>
    </location>
</feature>
<evidence type="ECO:0000313" key="3">
    <source>
        <dbReference type="Proteomes" id="UP000800235"/>
    </source>
</evidence>
<feature type="compositionally biased region" description="Polar residues" evidence="1">
    <location>
        <begin position="255"/>
        <end position="265"/>
    </location>
</feature>
<feature type="region of interest" description="Disordered" evidence="1">
    <location>
        <begin position="371"/>
        <end position="398"/>
    </location>
</feature>
<proteinExistence type="predicted"/>
<dbReference type="Proteomes" id="UP000800235">
    <property type="component" value="Unassembled WGS sequence"/>
</dbReference>
<feature type="region of interest" description="Disordered" evidence="1">
    <location>
        <begin position="124"/>
        <end position="164"/>
    </location>
</feature>
<feature type="compositionally biased region" description="Basic and acidic residues" evidence="1">
    <location>
        <begin position="301"/>
        <end position="347"/>
    </location>
</feature>
<dbReference type="AlphaFoldDB" id="A0A9P4NQJ7"/>
<feature type="compositionally biased region" description="Basic residues" evidence="1">
    <location>
        <begin position="9"/>
        <end position="20"/>
    </location>
</feature>
<dbReference type="OrthoDB" id="5377213at2759"/>
<feature type="compositionally biased region" description="Polar residues" evidence="1">
    <location>
        <begin position="132"/>
        <end position="147"/>
    </location>
</feature>
<feature type="region of interest" description="Disordered" evidence="1">
    <location>
        <begin position="1"/>
        <end position="38"/>
    </location>
</feature>
<gene>
    <name evidence="2" type="ORF">EJ08DRAFT_280026</name>
</gene>
<accession>A0A9P4NQJ7</accession>
<keyword evidence="3" id="KW-1185">Reference proteome</keyword>
<dbReference type="EMBL" id="MU007047">
    <property type="protein sequence ID" value="KAF2429461.1"/>
    <property type="molecule type" value="Genomic_DNA"/>
</dbReference>
<organism evidence="2 3">
    <name type="scientific">Tothia fuscella</name>
    <dbReference type="NCBI Taxonomy" id="1048955"/>
    <lineage>
        <taxon>Eukaryota</taxon>
        <taxon>Fungi</taxon>
        <taxon>Dikarya</taxon>
        <taxon>Ascomycota</taxon>
        <taxon>Pezizomycotina</taxon>
        <taxon>Dothideomycetes</taxon>
        <taxon>Pleosporomycetidae</taxon>
        <taxon>Venturiales</taxon>
        <taxon>Cylindrosympodiaceae</taxon>
        <taxon>Tothia</taxon>
    </lineage>
</organism>
<comment type="caution">
    <text evidence="2">The sequence shown here is derived from an EMBL/GenBank/DDBJ whole genome shotgun (WGS) entry which is preliminary data.</text>
</comment>
<feature type="compositionally biased region" description="Polar residues" evidence="1">
    <location>
        <begin position="230"/>
        <end position="247"/>
    </location>
</feature>
<name>A0A9P4NQJ7_9PEZI</name>
<reference evidence="2" key="1">
    <citation type="journal article" date="2020" name="Stud. Mycol.">
        <title>101 Dothideomycetes genomes: a test case for predicting lifestyles and emergence of pathogens.</title>
        <authorList>
            <person name="Haridas S."/>
            <person name="Albert R."/>
            <person name="Binder M."/>
            <person name="Bloem J."/>
            <person name="Labutti K."/>
            <person name="Salamov A."/>
            <person name="Andreopoulos B."/>
            <person name="Baker S."/>
            <person name="Barry K."/>
            <person name="Bills G."/>
            <person name="Bluhm B."/>
            <person name="Cannon C."/>
            <person name="Castanera R."/>
            <person name="Culley D."/>
            <person name="Daum C."/>
            <person name="Ezra D."/>
            <person name="Gonzalez J."/>
            <person name="Henrissat B."/>
            <person name="Kuo A."/>
            <person name="Liang C."/>
            <person name="Lipzen A."/>
            <person name="Lutzoni F."/>
            <person name="Magnuson J."/>
            <person name="Mondo S."/>
            <person name="Nolan M."/>
            <person name="Ohm R."/>
            <person name="Pangilinan J."/>
            <person name="Park H.-J."/>
            <person name="Ramirez L."/>
            <person name="Alfaro M."/>
            <person name="Sun H."/>
            <person name="Tritt A."/>
            <person name="Yoshinaga Y."/>
            <person name="Zwiers L.-H."/>
            <person name="Turgeon B."/>
            <person name="Goodwin S."/>
            <person name="Spatafora J."/>
            <person name="Crous P."/>
            <person name="Grigoriev I."/>
        </authorList>
    </citation>
    <scope>NUCLEOTIDE SEQUENCE</scope>
    <source>
        <strain evidence="2">CBS 130266</strain>
    </source>
</reference>
<feature type="region of interest" description="Disordered" evidence="1">
    <location>
        <begin position="230"/>
        <end position="286"/>
    </location>
</feature>
<evidence type="ECO:0000256" key="1">
    <source>
        <dbReference type="SAM" id="MobiDB-lite"/>
    </source>
</evidence>
<sequence>MASFGGKSHSTHAKLHKRGRSGSSITPPPLPTTTEFYPFSFAPGDGRKVTYSDEALQESFRSGTPNNAPALKFKPYLRKLAPKDGHKIDLSRPAAENERLAGLGVHDFYSGPKSLSDVTFTPVNGRAKHNRSTSNNSQFSTASSLQRPTAPYAHPMRQTPRPYTPPIAKSYTTSMIGSEISDEALDIMSEDEYRYRQRIFDGSRRSDSISSIPTQPPPLHIHTSGSLTRLNGNQSQSSLPSAMSINRSRGDTVRSIDTVSPSSRTSMEKAVSFARSAKDDPFDPASRAASIRAARIAYNEKEAEKDRRAEKEALKRSIEETRKKAKKEDRQRRKSDAVEDKRLRSRSDLTTSNSEKVDFVGKAYNDFTPAHSRSLPAHVPTTAQQRPQIPRSETRSSRHSAKSTWVGFLAWFRTRLLRLGKKLHMTS</sequence>
<dbReference type="CDD" id="cd22249">
    <property type="entry name" value="UDM1_RNF168_RNF169-like"/>
    <property type="match status" value="1"/>
</dbReference>